<dbReference type="Proteomes" id="UP000812287">
    <property type="component" value="Unassembled WGS sequence"/>
</dbReference>
<keyword evidence="3" id="KW-1185">Reference proteome</keyword>
<accession>A0A9P7VNM3</accession>
<feature type="signal peptide" evidence="1">
    <location>
        <begin position="1"/>
        <end position="18"/>
    </location>
</feature>
<proteinExistence type="predicted"/>
<comment type="caution">
    <text evidence="2">The sequence shown here is derived from an EMBL/GenBank/DDBJ whole genome shotgun (WGS) entry which is preliminary data.</text>
</comment>
<evidence type="ECO:0008006" key="4">
    <source>
        <dbReference type="Google" id="ProtNLM"/>
    </source>
</evidence>
<feature type="chain" id="PRO_5040338384" description="Lectin" evidence="1">
    <location>
        <begin position="19"/>
        <end position="387"/>
    </location>
</feature>
<protein>
    <recommendedName>
        <fullName evidence="4">Lectin</fullName>
    </recommendedName>
</protein>
<dbReference type="GeneID" id="66110531"/>
<keyword evidence="1" id="KW-0732">Signal</keyword>
<reference evidence="2" key="1">
    <citation type="submission" date="2020-11" db="EMBL/GenBank/DDBJ databases">
        <title>Adaptations for nitrogen fixation in a non-lichenized fungal sporocarp promotes dispersal by wood-feeding termites.</title>
        <authorList>
            <consortium name="DOE Joint Genome Institute"/>
            <person name="Koch R.A."/>
            <person name="Yoon G."/>
            <person name="Arayal U."/>
            <person name="Lail K."/>
            <person name="Amirebrahimi M."/>
            <person name="Labutti K."/>
            <person name="Lipzen A."/>
            <person name="Riley R."/>
            <person name="Barry K."/>
            <person name="Henrissat B."/>
            <person name="Grigoriev I.V."/>
            <person name="Herr J.R."/>
            <person name="Aime M.C."/>
        </authorList>
    </citation>
    <scope>NUCLEOTIDE SEQUENCE</scope>
    <source>
        <strain evidence="2">MCA 3950</strain>
    </source>
</reference>
<sequence>MFSKVVFLLPSFLCVVAGSLLRSTPDISADTATSITAGVAANVATSDVLHLRSLDSRAVAPTLNFDDSTWIWTGETTAHLGVRPFRKRIPSSSTKCPVCATIILSSDDLYSLNVNGVEIGTGEGWRNTVVYTVGLNPESDNEFAIAVNNTVGAAGPLIATILVDYKDGTTETVVTDTTWKTLQTVPPTGWTSPSFDDSEWLAAVKVLPGTQTPWGTPFVLPPAINMTDAYWIWTNETDAKGQDPVGHRAFRDTITSPYGKAAVCGKVVIGADNNYTLFVNGDSVGVGGNWHAMEAYSIPNLDPDVNVFAVDGENDAPVSPAAIIAGILIAYNDGSSETFYTDDTWKTIIGLPGGFQEPSFDDSAWSDASEYGTFLNAHWKNVTIPLA</sequence>
<gene>
    <name evidence="2" type="ORF">BT62DRAFT_952437</name>
</gene>
<dbReference type="AlphaFoldDB" id="A0A9P7VNM3"/>
<organism evidence="2 3">
    <name type="scientific">Guyanagaster necrorhizus</name>
    <dbReference type="NCBI Taxonomy" id="856835"/>
    <lineage>
        <taxon>Eukaryota</taxon>
        <taxon>Fungi</taxon>
        <taxon>Dikarya</taxon>
        <taxon>Basidiomycota</taxon>
        <taxon>Agaricomycotina</taxon>
        <taxon>Agaricomycetes</taxon>
        <taxon>Agaricomycetidae</taxon>
        <taxon>Agaricales</taxon>
        <taxon>Marasmiineae</taxon>
        <taxon>Physalacriaceae</taxon>
        <taxon>Guyanagaster</taxon>
    </lineage>
</organism>
<dbReference type="RefSeq" id="XP_043037554.1">
    <property type="nucleotide sequence ID" value="XM_043188234.1"/>
</dbReference>
<name>A0A9P7VNM3_9AGAR</name>
<evidence type="ECO:0000256" key="1">
    <source>
        <dbReference type="SAM" id="SignalP"/>
    </source>
</evidence>
<dbReference type="OrthoDB" id="10036721at2759"/>
<evidence type="ECO:0000313" key="2">
    <source>
        <dbReference type="EMBL" id="KAG7444054.1"/>
    </source>
</evidence>
<dbReference type="EMBL" id="MU250541">
    <property type="protein sequence ID" value="KAG7444054.1"/>
    <property type="molecule type" value="Genomic_DNA"/>
</dbReference>
<dbReference type="Gene3D" id="2.60.120.260">
    <property type="entry name" value="Galactose-binding domain-like"/>
    <property type="match status" value="2"/>
</dbReference>
<evidence type="ECO:0000313" key="3">
    <source>
        <dbReference type="Proteomes" id="UP000812287"/>
    </source>
</evidence>